<keyword evidence="1" id="KW-0472">Membrane</keyword>
<evidence type="ECO:0000313" key="2">
    <source>
        <dbReference type="EMBL" id="CRF40973.1"/>
    </source>
</evidence>
<keyword evidence="1" id="KW-1133">Transmembrane helix</keyword>
<accession>A0A0K2X5Y1</accession>
<protein>
    <submittedName>
        <fullName evidence="2">Uncharacterized protein</fullName>
    </submittedName>
</protein>
<dbReference type="SUPFAM" id="SSF81901">
    <property type="entry name" value="HCP-like"/>
    <property type="match status" value="1"/>
</dbReference>
<evidence type="ECO:0000313" key="3">
    <source>
        <dbReference type="Proteomes" id="UP000038622"/>
    </source>
</evidence>
<name>A0A0K2X5Y1_9HELI</name>
<feature type="transmembrane region" description="Helical" evidence="1">
    <location>
        <begin position="243"/>
        <end position="262"/>
    </location>
</feature>
<keyword evidence="1" id="KW-0812">Transmembrane</keyword>
<keyword evidence="3" id="KW-1185">Reference proteome</keyword>
<proteinExistence type="predicted"/>
<dbReference type="Gene3D" id="1.25.40.10">
    <property type="entry name" value="Tetratricopeptide repeat domain"/>
    <property type="match status" value="1"/>
</dbReference>
<reference evidence="3" key="1">
    <citation type="submission" date="2014-12" db="EMBL/GenBank/DDBJ databases">
        <authorList>
            <person name="Smet A."/>
        </authorList>
    </citation>
    <scope>NUCLEOTIDE SEQUENCE [LARGE SCALE GENOMIC DNA]</scope>
</reference>
<dbReference type="Proteomes" id="UP000038622">
    <property type="component" value="Unassembled WGS sequence"/>
</dbReference>
<dbReference type="OrthoDB" id="5330140at2"/>
<dbReference type="EMBL" id="CDML01000024">
    <property type="protein sequence ID" value="CRF40973.1"/>
    <property type="molecule type" value="Genomic_DNA"/>
</dbReference>
<organism evidence="2 3">
    <name type="scientific">Helicobacter ailurogastricus</name>
    <dbReference type="NCBI Taxonomy" id="1578720"/>
    <lineage>
        <taxon>Bacteria</taxon>
        <taxon>Pseudomonadati</taxon>
        <taxon>Campylobacterota</taxon>
        <taxon>Epsilonproteobacteria</taxon>
        <taxon>Campylobacterales</taxon>
        <taxon>Helicobacteraceae</taxon>
        <taxon>Helicobacter</taxon>
    </lineage>
</organism>
<dbReference type="STRING" id="1578720.HAL011_07490"/>
<dbReference type="AlphaFoldDB" id="A0A0K2X5Y1"/>
<sequence length="319" mass="36760">MDFRFLAFITPPPPGLQPLSASKLDFYSKISRIHSRILSLSLAIGYSVRKDQSHTFATTKKYHSVHSKIQIFQTTIKELKCFLRMRNGISVLLVFLLMSLVPLEAYNQDALMLVREGLKAKQEREKAIKEGDKAVAQVQFKNAFEKFKSAYQDGEELGEVYLGLAYLNGEGVSKSTRRVEELFKHVTRKYFGFSAKSKSLAYTIALFGLAQVNKEAHDMNKALKYYKRIIYYNGGRWLSDGQLTLLALITMTLIFYTPIPYIKMIKLKNLKDDFPNAPKLRKYIGKTLYEAGMIYKNRNDMGKAREFLIREWSLVTIRL</sequence>
<evidence type="ECO:0000256" key="1">
    <source>
        <dbReference type="SAM" id="Phobius"/>
    </source>
</evidence>
<dbReference type="RefSeq" id="WP_053942131.1">
    <property type="nucleotide sequence ID" value="NZ_CDML01000024.1"/>
</dbReference>
<gene>
    <name evidence="2" type="ORF">HAL011_07490</name>
</gene>
<dbReference type="InterPro" id="IPR011990">
    <property type="entry name" value="TPR-like_helical_dom_sf"/>
</dbReference>